<comment type="caution">
    <text evidence="3">The sequence shown here is derived from an EMBL/GenBank/DDBJ whole genome shotgun (WGS) entry which is preliminary data.</text>
</comment>
<evidence type="ECO:0000259" key="2">
    <source>
        <dbReference type="Pfam" id="PF00496"/>
    </source>
</evidence>
<organism evidence="3 4">
    <name type="scientific">Motilibacter rhizosphaerae</name>
    <dbReference type="NCBI Taxonomy" id="598652"/>
    <lineage>
        <taxon>Bacteria</taxon>
        <taxon>Bacillati</taxon>
        <taxon>Actinomycetota</taxon>
        <taxon>Actinomycetes</taxon>
        <taxon>Motilibacterales</taxon>
        <taxon>Motilibacteraceae</taxon>
        <taxon>Motilibacter</taxon>
    </lineage>
</organism>
<protein>
    <submittedName>
        <fullName evidence="3">Peptide/nickel transport system substrate-binding protein/oligopeptide transport system substrate-binding protein</fullName>
    </submittedName>
</protein>
<sequence>MPLLRRPAHHVVLAVSALALAAPAAVVTAQGSAAAAVPTVSIAVPRPEIDLAPGNVRDDESDLVASLFTGLVRYDAAGRPVKTDLAQSITTTDERTWTIRLRPGWTFSNGEPVTAQSFIDGWNYVAFGPHEQQDAYEFAEIVGADRLMSAHPASAMSGLRRTGPLSFTVTLTRPDSSFVSALGAAAFDPMPQVALAHPAQWAVAPVGDGPFQLQGHLTGTSTSLTVVRNPHYRGKAKPTIARIVFTFPSSGRFTDLSADVVSSGVTSAVADISTTFDARHRTTRSGTYGFLAFPAFDPAYADVHVRRAIGMAIDRQALVRDIFGTDRARPADDFVTAAVPGYRSGGCGSACTHDPASAAAEWAAAASRPSTVVLNYNADGGHKPWIAAVCGQVTQALGVPCTGRATPDFPTLVNDADAARKSGSGFGPLRLGWLMDYPSALDFLEPLYSSTGLSNYGGYSDPGFDALLAQGRAARAPAAQLRAYRAADDVLATDVPVLPVYVRQEVTVWHPRVRTVPVDVFGRIDTVGLRLS</sequence>
<dbReference type="PANTHER" id="PTHR30290">
    <property type="entry name" value="PERIPLASMIC BINDING COMPONENT OF ABC TRANSPORTER"/>
    <property type="match status" value="1"/>
</dbReference>
<keyword evidence="4" id="KW-1185">Reference proteome</keyword>
<evidence type="ECO:0000313" key="3">
    <source>
        <dbReference type="EMBL" id="RZS90950.1"/>
    </source>
</evidence>
<dbReference type="GO" id="GO:0015833">
    <property type="term" value="P:peptide transport"/>
    <property type="evidence" value="ECO:0007669"/>
    <property type="project" value="TreeGrafter"/>
</dbReference>
<gene>
    <name evidence="3" type="ORF">EV189_0180</name>
</gene>
<reference evidence="3 4" key="1">
    <citation type="submission" date="2019-02" db="EMBL/GenBank/DDBJ databases">
        <title>Genomic Encyclopedia of Type Strains, Phase IV (KMG-IV): sequencing the most valuable type-strain genomes for metagenomic binning, comparative biology and taxonomic classification.</title>
        <authorList>
            <person name="Goeker M."/>
        </authorList>
    </citation>
    <scope>NUCLEOTIDE SEQUENCE [LARGE SCALE GENOMIC DNA]</scope>
    <source>
        <strain evidence="3 4">DSM 45622</strain>
    </source>
</reference>
<dbReference type="Gene3D" id="3.10.105.10">
    <property type="entry name" value="Dipeptide-binding Protein, Domain 3"/>
    <property type="match status" value="1"/>
</dbReference>
<dbReference type="GO" id="GO:1904680">
    <property type="term" value="F:peptide transmembrane transporter activity"/>
    <property type="evidence" value="ECO:0007669"/>
    <property type="project" value="TreeGrafter"/>
</dbReference>
<evidence type="ECO:0000256" key="1">
    <source>
        <dbReference type="SAM" id="SignalP"/>
    </source>
</evidence>
<dbReference type="AlphaFoldDB" id="A0A4Q7NVG0"/>
<dbReference type="InterPro" id="IPR030678">
    <property type="entry name" value="Peptide/Ni-bd"/>
</dbReference>
<dbReference type="PIRSF" id="PIRSF002741">
    <property type="entry name" value="MppA"/>
    <property type="match status" value="1"/>
</dbReference>
<keyword evidence="1" id="KW-0732">Signal</keyword>
<dbReference type="Pfam" id="PF00496">
    <property type="entry name" value="SBP_bac_5"/>
    <property type="match status" value="1"/>
</dbReference>
<dbReference type="InterPro" id="IPR039424">
    <property type="entry name" value="SBP_5"/>
</dbReference>
<dbReference type="InterPro" id="IPR000914">
    <property type="entry name" value="SBP_5_dom"/>
</dbReference>
<name>A0A4Q7NVG0_9ACTN</name>
<proteinExistence type="predicted"/>
<evidence type="ECO:0000313" key="4">
    <source>
        <dbReference type="Proteomes" id="UP000293638"/>
    </source>
</evidence>
<dbReference type="CDD" id="cd00995">
    <property type="entry name" value="PBP2_NikA_DppA_OppA_like"/>
    <property type="match status" value="1"/>
</dbReference>
<dbReference type="EMBL" id="SGXD01000001">
    <property type="protein sequence ID" value="RZS90950.1"/>
    <property type="molecule type" value="Genomic_DNA"/>
</dbReference>
<feature type="chain" id="PRO_5038603493" evidence="1">
    <location>
        <begin position="22"/>
        <end position="532"/>
    </location>
</feature>
<dbReference type="RefSeq" id="WP_165400063.1">
    <property type="nucleotide sequence ID" value="NZ_SGXD01000001.1"/>
</dbReference>
<feature type="signal peptide" evidence="1">
    <location>
        <begin position="1"/>
        <end position="21"/>
    </location>
</feature>
<feature type="domain" description="Solute-binding protein family 5" evidence="2">
    <location>
        <begin position="81"/>
        <end position="453"/>
    </location>
</feature>
<dbReference type="GO" id="GO:0043190">
    <property type="term" value="C:ATP-binding cassette (ABC) transporter complex"/>
    <property type="evidence" value="ECO:0007669"/>
    <property type="project" value="InterPro"/>
</dbReference>
<dbReference type="PANTHER" id="PTHR30290:SF83">
    <property type="entry name" value="ABC TRANSPORTER SUBSTRATE-BINDING PROTEIN"/>
    <property type="match status" value="1"/>
</dbReference>
<dbReference type="Proteomes" id="UP000293638">
    <property type="component" value="Unassembled WGS sequence"/>
</dbReference>
<dbReference type="Gene3D" id="3.40.190.10">
    <property type="entry name" value="Periplasmic binding protein-like II"/>
    <property type="match status" value="1"/>
</dbReference>
<dbReference type="Gene3D" id="3.90.76.10">
    <property type="entry name" value="Dipeptide-binding Protein, Domain 1"/>
    <property type="match status" value="1"/>
</dbReference>
<dbReference type="GO" id="GO:0042597">
    <property type="term" value="C:periplasmic space"/>
    <property type="evidence" value="ECO:0007669"/>
    <property type="project" value="UniProtKB-ARBA"/>
</dbReference>
<dbReference type="SUPFAM" id="SSF53850">
    <property type="entry name" value="Periplasmic binding protein-like II"/>
    <property type="match status" value="1"/>
</dbReference>
<accession>A0A4Q7NVG0</accession>